<protein>
    <submittedName>
        <fullName evidence="2">Clan AA aspartic protease, TIGR02281 family</fullName>
    </submittedName>
</protein>
<evidence type="ECO:0000313" key="3">
    <source>
        <dbReference type="Proteomes" id="UP000186953"/>
    </source>
</evidence>
<dbReference type="Pfam" id="PF13975">
    <property type="entry name" value="gag-asp_proteas"/>
    <property type="match status" value="1"/>
</dbReference>
<feature type="chain" id="PRO_5012275229" evidence="1">
    <location>
        <begin position="19"/>
        <end position="284"/>
    </location>
</feature>
<keyword evidence="2" id="KW-0378">Hydrolase</keyword>
<feature type="signal peptide" evidence="1">
    <location>
        <begin position="1"/>
        <end position="18"/>
    </location>
</feature>
<keyword evidence="3" id="KW-1185">Reference proteome</keyword>
<organism evidence="2 3">
    <name type="scientific">Maribacter ulvicola</name>
    <dbReference type="NCBI Taxonomy" id="228959"/>
    <lineage>
        <taxon>Bacteria</taxon>
        <taxon>Pseudomonadati</taxon>
        <taxon>Bacteroidota</taxon>
        <taxon>Flavobacteriia</taxon>
        <taxon>Flavobacteriales</taxon>
        <taxon>Flavobacteriaceae</taxon>
        <taxon>Maribacter</taxon>
    </lineage>
</organism>
<dbReference type="SUPFAM" id="SSF50630">
    <property type="entry name" value="Acid proteases"/>
    <property type="match status" value="1"/>
</dbReference>
<evidence type="ECO:0000256" key="1">
    <source>
        <dbReference type="SAM" id="SignalP"/>
    </source>
</evidence>
<dbReference type="Proteomes" id="UP000186953">
    <property type="component" value="Unassembled WGS sequence"/>
</dbReference>
<dbReference type="RefSeq" id="WP_076550622.1">
    <property type="nucleotide sequence ID" value="NZ_FTMA01000009.1"/>
</dbReference>
<dbReference type="STRING" id="228959.SAMN05421797_10912"/>
<dbReference type="GO" id="GO:0004190">
    <property type="term" value="F:aspartic-type endopeptidase activity"/>
    <property type="evidence" value="ECO:0007669"/>
    <property type="project" value="InterPro"/>
</dbReference>
<dbReference type="CDD" id="cd05483">
    <property type="entry name" value="retropepsin_like_bacteria"/>
    <property type="match status" value="1"/>
</dbReference>
<reference evidence="3" key="1">
    <citation type="submission" date="2017-01" db="EMBL/GenBank/DDBJ databases">
        <authorList>
            <person name="Varghese N."/>
            <person name="Submissions S."/>
        </authorList>
    </citation>
    <scope>NUCLEOTIDE SEQUENCE [LARGE SCALE GENOMIC DNA]</scope>
    <source>
        <strain evidence="3">DSM 15366</strain>
    </source>
</reference>
<dbReference type="InterPro" id="IPR021109">
    <property type="entry name" value="Peptidase_aspartic_dom_sf"/>
</dbReference>
<sequence>MRKTLTFFIFLISLSSFSQIEFSINEDYGVYLIPCKVNGVPLEFIFDTGATNVSISITEAKFLLKNGLLDKTDIKETVRYQIANGEVKEGTKINLKEIEIEGYIIKNVTAQIVYEQGAPLLLGLSALNKIGKVVLENKILKIYPNSNHLSKEKIFENTKAILTKALNFKDSTTIANCIFKENFLGLHTIVSLKEPNYDYFEPTIEEYEQMSKDYAFLQTKIINQNNQVFLKRIESSGIEIIAFMYDFILARKETKLIYAIASKKLIDIGNNPSKEKFEEILIKQ</sequence>
<evidence type="ECO:0000313" key="2">
    <source>
        <dbReference type="EMBL" id="SIR27041.1"/>
    </source>
</evidence>
<dbReference type="PROSITE" id="PS00141">
    <property type="entry name" value="ASP_PROTEASE"/>
    <property type="match status" value="1"/>
</dbReference>
<name>A0A1N6ZJZ8_9FLAO</name>
<keyword evidence="1" id="KW-0732">Signal</keyword>
<dbReference type="GO" id="GO:0006508">
    <property type="term" value="P:proteolysis"/>
    <property type="evidence" value="ECO:0007669"/>
    <property type="project" value="UniProtKB-KW"/>
</dbReference>
<dbReference type="InterPro" id="IPR001969">
    <property type="entry name" value="Aspartic_peptidase_AS"/>
</dbReference>
<gene>
    <name evidence="2" type="ORF">SAMN05421797_10912</name>
</gene>
<dbReference type="Gene3D" id="2.40.70.10">
    <property type="entry name" value="Acid Proteases"/>
    <property type="match status" value="1"/>
</dbReference>
<dbReference type="EMBL" id="FTMA01000009">
    <property type="protein sequence ID" value="SIR27041.1"/>
    <property type="molecule type" value="Genomic_DNA"/>
</dbReference>
<accession>A0A1N6ZJZ8</accession>
<proteinExistence type="predicted"/>
<dbReference type="AlphaFoldDB" id="A0A1N6ZJZ8"/>
<keyword evidence="2" id="KW-0645">Protease</keyword>
<dbReference type="OrthoDB" id="947490at2"/>
<dbReference type="InterPro" id="IPR034122">
    <property type="entry name" value="Retropepsin-like_bacterial"/>
</dbReference>